<accession>A0A2T2NVY0</accession>
<feature type="compositionally biased region" description="Low complexity" evidence="1">
    <location>
        <begin position="27"/>
        <end position="41"/>
    </location>
</feature>
<dbReference type="AlphaFoldDB" id="A0A2T2NVY0"/>
<feature type="region of interest" description="Disordered" evidence="1">
    <location>
        <begin position="13"/>
        <end position="91"/>
    </location>
</feature>
<dbReference type="Proteomes" id="UP000240883">
    <property type="component" value="Unassembled WGS sequence"/>
</dbReference>
<reference evidence="2 3" key="1">
    <citation type="journal article" date="2018" name="Front. Microbiol.">
        <title>Genome-Wide Analysis of Corynespora cassiicola Leaf Fall Disease Putative Effectors.</title>
        <authorList>
            <person name="Lopez D."/>
            <person name="Ribeiro S."/>
            <person name="Label P."/>
            <person name="Fumanal B."/>
            <person name="Venisse J.S."/>
            <person name="Kohler A."/>
            <person name="de Oliveira R.R."/>
            <person name="Labutti K."/>
            <person name="Lipzen A."/>
            <person name="Lail K."/>
            <person name="Bauer D."/>
            <person name="Ohm R.A."/>
            <person name="Barry K.W."/>
            <person name="Spatafora J."/>
            <person name="Grigoriev I.V."/>
            <person name="Martin F.M."/>
            <person name="Pujade-Renaud V."/>
        </authorList>
    </citation>
    <scope>NUCLEOTIDE SEQUENCE [LARGE SCALE GENOMIC DNA]</scope>
    <source>
        <strain evidence="2 3">Philippines</strain>
    </source>
</reference>
<feature type="compositionally biased region" description="Basic and acidic residues" evidence="1">
    <location>
        <begin position="42"/>
        <end position="51"/>
    </location>
</feature>
<keyword evidence="3" id="KW-1185">Reference proteome</keyword>
<proteinExistence type="predicted"/>
<evidence type="ECO:0000313" key="2">
    <source>
        <dbReference type="EMBL" id="PSN69436.1"/>
    </source>
</evidence>
<dbReference type="EMBL" id="KZ678133">
    <property type="protein sequence ID" value="PSN69436.1"/>
    <property type="molecule type" value="Genomic_DNA"/>
</dbReference>
<evidence type="ECO:0000256" key="1">
    <source>
        <dbReference type="SAM" id="MobiDB-lite"/>
    </source>
</evidence>
<evidence type="ECO:0000313" key="3">
    <source>
        <dbReference type="Proteomes" id="UP000240883"/>
    </source>
</evidence>
<sequence>MTPAIYRLLASLQRCHSASRGPRDGSGRTARTARTRPGPGADEARPPHEDEAPGSTQSRPRLERPFPAEAGQKAAGGEPVTAANGCRPPRRVRVSRTEALCRAFLHGGRPGIATGRWRSRCRVPPVVLKRC</sequence>
<gene>
    <name evidence="2" type="ORF">BS50DRAFT_341828</name>
</gene>
<name>A0A2T2NVY0_CORCC</name>
<protein>
    <submittedName>
        <fullName evidence="2">Uncharacterized protein</fullName>
    </submittedName>
</protein>
<organism evidence="2 3">
    <name type="scientific">Corynespora cassiicola Philippines</name>
    <dbReference type="NCBI Taxonomy" id="1448308"/>
    <lineage>
        <taxon>Eukaryota</taxon>
        <taxon>Fungi</taxon>
        <taxon>Dikarya</taxon>
        <taxon>Ascomycota</taxon>
        <taxon>Pezizomycotina</taxon>
        <taxon>Dothideomycetes</taxon>
        <taxon>Pleosporomycetidae</taxon>
        <taxon>Pleosporales</taxon>
        <taxon>Corynesporascaceae</taxon>
        <taxon>Corynespora</taxon>
    </lineage>
</organism>